<dbReference type="EMBL" id="JBHSKP010000023">
    <property type="protein sequence ID" value="MFC5155551.1"/>
    <property type="molecule type" value="Genomic_DNA"/>
</dbReference>
<evidence type="ECO:0000259" key="1">
    <source>
        <dbReference type="Pfam" id="PF18029"/>
    </source>
</evidence>
<dbReference type="Gene3D" id="3.10.180.10">
    <property type="entry name" value="2,3-Dihydroxybiphenyl 1,2-Dioxygenase, domain 1"/>
    <property type="match status" value="1"/>
</dbReference>
<evidence type="ECO:0000313" key="3">
    <source>
        <dbReference type="Proteomes" id="UP001596160"/>
    </source>
</evidence>
<protein>
    <submittedName>
        <fullName evidence="2">VOC family protein</fullName>
    </submittedName>
</protein>
<dbReference type="PANTHER" id="PTHR35908">
    <property type="entry name" value="HYPOTHETICAL FUSION PROTEIN"/>
    <property type="match status" value="1"/>
</dbReference>
<dbReference type="InterPro" id="IPR041581">
    <property type="entry name" value="Glyoxalase_6"/>
</dbReference>
<evidence type="ECO:0000313" key="2">
    <source>
        <dbReference type="EMBL" id="MFC5155551.1"/>
    </source>
</evidence>
<comment type="caution">
    <text evidence="2">The sequence shown here is derived from an EMBL/GenBank/DDBJ whole genome shotgun (WGS) entry which is preliminary data.</text>
</comment>
<reference evidence="3" key="1">
    <citation type="journal article" date="2019" name="Int. J. Syst. Evol. Microbiol.">
        <title>The Global Catalogue of Microorganisms (GCM) 10K type strain sequencing project: providing services to taxonomists for standard genome sequencing and annotation.</title>
        <authorList>
            <consortium name="The Broad Institute Genomics Platform"/>
            <consortium name="The Broad Institute Genome Sequencing Center for Infectious Disease"/>
            <person name="Wu L."/>
            <person name="Ma J."/>
        </authorList>
    </citation>
    <scope>NUCLEOTIDE SEQUENCE [LARGE SCALE GENOMIC DNA]</scope>
    <source>
        <strain evidence="3">PCU 266</strain>
    </source>
</reference>
<dbReference type="SUPFAM" id="SSF54593">
    <property type="entry name" value="Glyoxalase/Bleomycin resistance protein/Dihydroxybiphenyl dioxygenase"/>
    <property type="match status" value="1"/>
</dbReference>
<dbReference type="InterPro" id="IPR029068">
    <property type="entry name" value="Glyas_Bleomycin-R_OHBP_Dase"/>
</dbReference>
<organism evidence="2 3">
    <name type="scientific">Streptomyces amakusaensis</name>
    <dbReference type="NCBI Taxonomy" id="67271"/>
    <lineage>
        <taxon>Bacteria</taxon>
        <taxon>Bacillati</taxon>
        <taxon>Actinomycetota</taxon>
        <taxon>Actinomycetes</taxon>
        <taxon>Kitasatosporales</taxon>
        <taxon>Streptomycetaceae</taxon>
        <taxon>Streptomyces</taxon>
    </lineage>
</organism>
<keyword evidence="3" id="KW-1185">Reference proteome</keyword>
<dbReference type="Pfam" id="PF18029">
    <property type="entry name" value="Glyoxalase_6"/>
    <property type="match status" value="1"/>
</dbReference>
<proteinExistence type="predicted"/>
<sequence>MALHWKLTIDAADPAAQADFWGEALGYTVEDHSALIERLRENGQLPEDSTIRHHDRDAWRDFAAVRHPDDPFEEGTGVGLGRRLLFQRVAEGKTVKNRLHIDVHTEAGRREAEVARLEGLGATVLYEQRQPMGSWTTMADPEGNEYCVE</sequence>
<name>A0ABW0AR44_9ACTN</name>
<feature type="domain" description="Glyoxalase-like" evidence="1">
    <location>
        <begin position="7"/>
        <end position="148"/>
    </location>
</feature>
<dbReference type="PANTHER" id="PTHR35908:SF1">
    <property type="entry name" value="CONSERVED PROTEIN"/>
    <property type="match status" value="1"/>
</dbReference>
<dbReference type="Proteomes" id="UP001596160">
    <property type="component" value="Unassembled WGS sequence"/>
</dbReference>
<gene>
    <name evidence="2" type="ORF">ACFPRH_27855</name>
</gene>
<dbReference type="RefSeq" id="WP_344483370.1">
    <property type="nucleotide sequence ID" value="NZ_BAAASB010000020.1"/>
</dbReference>
<accession>A0ABW0AR44</accession>